<comment type="subcellular location">
    <subcellularLocation>
        <location evidence="1">Membrane</location>
        <topology evidence="1">Multi-pass membrane protein</topology>
    </subcellularLocation>
</comment>
<feature type="transmembrane region" description="Helical" evidence="6">
    <location>
        <begin position="220"/>
        <end position="238"/>
    </location>
</feature>
<dbReference type="PANTHER" id="PTHR10165">
    <property type="entry name" value="LIPID PHOSPHATE PHOSPHATASE"/>
    <property type="match status" value="1"/>
</dbReference>
<evidence type="ECO:0000313" key="9">
    <source>
        <dbReference type="Proteomes" id="UP000078200"/>
    </source>
</evidence>
<dbReference type="GO" id="GO:0008195">
    <property type="term" value="F:phosphatidate phosphatase activity"/>
    <property type="evidence" value="ECO:0007669"/>
    <property type="project" value="TreeGrafter"/>
</dbReference>
<name>A0A1A9VHG8_GLOAU</name>
<dbReference type="CDD" id="cd03384">
    <property type="entry name" value="PAP2_wunen"/>
    <property type="match status" value="1"/>
</dbReference>
<comment type="similarity">
    <text evidence="2">Belongs to the PA-phosphatase related phosphoesterase family.</text>
</comment>
<dbReference type="SUPFAM" id="SSF48317">
    <property type="entry name" value="Acid phosphatase/Vanadium-dependent haloperoxidase"/>
    <property type="match status" value="1"/>
</dbReference>
<evidence type="ECO:0000256" key="1">
    <source>
        <dbReference type="ARBA" id="ARBA00004141"/>
    </source>
</evidence>
<feature type="transmembrane region" description="Helical" evidence="6">
    <location>
        <begin position="18"/>
        <end position="39"/>
    </location>
</feature>
<keyword evidence="4 6" id="KW-1133">Transmembrane helix</keyword>
<feature type="transmembrane region" description="Helical" evidence="6">
    <location>
        <begin position="187"/>
        <end position="208"/>
    </location>
</feature>
<evidence type="ECO:0000256" key="2">
    <source>
        <dbReference type="ARBA" id="ARBA00008816"/>
    </source>
</evidence>
<dbReference type="Pfam" id="PF01569">
    <property type="entry name" value="PAP2"/>
    <property type="match status" value="1"/>
</dbReference>
<dbReference type="GO" id="GO:0007165">
    <property type="term" value="P:signal transduction"/>
    <property type="evidence" value="ECO:0007669"/>
    <property type="project" value="TreeGrafter"/>
</dbReference>
<dbReference type="PANTHER" id="PTHR10165:SF197">
    <property type="entry name" value="FI04477P-RELATED"/>
    <property type="match status" value="1"/>
</dbReference>
<dbReference type="AlphaFoldDB" id="A0A1A9VHG8"/>
<dbReference type="InterPro" id="IPR000326">
    <property type="entry name" value="PAP2/HPO"/>
</dbReference>
<evidence type="ECO:0000256" key="4">
    <source>
        <dbReference type="ARBA" id="ARBA00022989"/>
    </source>
</evidence>
<reference evidence="8" key="1">
    <citation type="submission" date="2020-05" db="UniProtKB">
        <authorList>
            <consortium name="EnsemblMetazoa"/>
        </authorList>
    </citation>
    <scope>IDENTIFICATION</scope>
    <source>
        <strain evidence="8">TTRI</strain>
    </source>
</reference>
<evidence type="ECO:0000313" key="8">
    <source>
        <dbReference type="EnsemblMetazoa" id="GAUT037497-PA"/>
    </source>
</evidence>
<evidence type="ECO:0000256" key="3">
    <source>
        <dbReference type="ARBA" id="ARBA00022692"/>
    </source>
</evidence>
<keyword evidence="9" id="KW-1185">Reference proteome</keyword>
<dbReference type="Gene3D" id="1.20.144.10">
    <property type="entry name" value="Phosphatidic acid phosphatase type 2/haloperoxidase"/>
    <property type="match status" value="1"/>
</dbReference>
<dbReference type="SMART" id="SM00014">
    <property type="entry name" value="acidPPc"/>
    <property type="match status" value="1"/>
</dbReference>
<dbReference type="VEuPathDB" id="VectorBase:GAUT037497"/>
<organism evidence="8 9">
    <name type="scientific">Glossina austeni</name>
    <name type="common">Savannah tsetse fly</name>
    <dbReference type="NCBI Taxonomy" id="7395"/>
    <lineage>
        <taxon>Eukaryota</taxon>
        <taxon>Metazoa</taxon>
        <taxon>Ecdysozoa</taxon>
        <taxon>Arthropoda</taxon>
        <taxon>Hexapoda</taxon>
        <taxon>Insecta</taxon>
        <taxon>Pterygota</taxon>
        <taxon>Neoptera</taxon>
        <taxon>Endopterygota</taxon>
        <taxon>Diptera</taxon>
        <taxon>Brachycera</taxon>
        <taxon>Muscomorpha</taxon>
        <taxon>Hippoboscoidea</taxon>
        <taxon>Glossinidae</taxon>
        <taxon>Glossina</taxon>
    </lineage>
</organism>
<keyword evidence="5 6" id="KW-0472">Membrane</keyword>
<evidence type="ECO:0000256" key="5">
    <source>
        <dbReference type="ARBA" id="ARBA00023136"/>
    </source>
</evidence>
<feature type="domain" description="Phosphatidic acid phosphatase type 2/haloperoxidase" evidence="7">
    <location>
        <begin position="115"/>
        <end position="265"/>
    </location>
</feature>
<dbReference type="EnsemblMetazoa" id="GAUT037497-RA">
    <property type="protein sequence ID" value="GAUT037497-PA"/>
    <property type="gene ID" value="GAUT037497"/>
</dbReference>
<dbReference type="STRING" id="7395.A0A1A9VHG8"/>
<evidence type="ECO:0000256" key="6">
    <source>
        <dbReference type="SAM" id="Phobius"/>
    </source>
</evidence>
<dbReference type="InterPro" id="IPR043216">
    <property type="entry name" value="PAP-like"/>
</dbReference>
<feature type="transmembrane region" description="Helical" evidence="6">
    <location>
        <begin position="250"/>
        <end position="268"/>
    </location>
</feature>
<accession>A0A1A9VHG8</accession>
<dbReference type="GO" id="GO:0006644">
    <property type="term" value="P:phospholipid metabolic process"/>
    <property type="evidence" value="ECO:0007669"/>
    <property type="project" value="InterPro"/>
</dbReference>
<feature type="transmembrane region" description="Helical" evidence="6">
    <location>
        <begin position="59"/>
        <end position="79"/>
    </location>
</feature>
<feature type="transmembrane region" description="Helical" evidence="6">
    <location>
        <begin position="99"/>
        <end position="120"/>
    </location>
</feature>
<dbReference type="GO" id="GO:0005886">
    <property type="term" value="C:plasma membrane"/>
    <property type="evidence" value="ECO:0007669"/>
    <property type="project" value="TreeGrafter"/>
</dbReference>
<sequence>MQPEAESNFQSSKLLKKIILNLTIFVVLLIPLIVCEFVIEPYRRGFFCNDETIKYPFRGNTITPVLLGLIIAVPPLLIVTSGEYTRLRYKRNTNDMRCLWGLIVPLWLINCFEQLTYFTFGLLLTTDATEIGKYTIGRIRPHFVAVCQPRFHDGSSCSNATNQHRYVENYYCASTGYNADDVRQARLSFPSGHASLAFYSLLYVIIYLQNRIVWQKGQLVKPFIQFILIISAWFIALTRVMDNWHHWSDVLAGSILGTLAALLTAGYISKMYRPASLVLDGLPRQDTSATLNEVLASTPPPYTMDQKIKTFTEHEYSSKVFIT</sequence>
<dbReference type="InterPro" id="IPR036938">
    <property type="entry name" value="PAP2/HPO_sf"/>
</dbReference>
<proteinExistence type="inferred from homology"/>
<dbReference type="Proteomes" id="UP000078200">
    <property type="component" value="Unassembled WGS sequence"/>
</dbReference>
<evidence type="ECO:0000259" key="7">
    <source>
        <dbReference type="SMART" id="SM00014"/>
    </source>
</evidence>
<protein>
    <recommendedName>
        <fullName evidence="7">Phosphatidic acid phosphatase type 2/haloperoxidase domain-containing protein</fullName>
    </recommendedName>
</protein>
<dbReference type="GO" id="GO:0046839">
    <property type="term" value="P:phospholipid dephosphorylation"/>
    <property type="evidence" value="ECO:0007669"/>
    <property type="project" value="TreeGrafter"/>
</dbReference>
<keyword evidence="3 6" id="KW-0812">Transmembrane</keyword>